<sequence>MDTRYLAYMYATNACYTLILGALESCIQQTSGWECGYMVIKHIREFVNTIQHDLVNKIWREERTVKHEELDELVIDLTNRWIDKLFPS</sequence>
<organism evidence="1 2">
    <name type="scientific">Tagetes erecta</name>
    <name type="common">African marigold</name>
    <dbReference type="NCBI Taxonomy" id="13708"/>
    <lineage>
        <taxon>Eukaryota</taxon>
        <taxon>Viridiplantae</taxon>
        <taxon>Streptophyta</taxon>
        <taxon>Embryophyta</taxon>
        <taxon>Tracheophyta</taxon>
        <taxon>Spermatophyta</taxon>
        <taxon>Magnoliopsida</taxon>
        <taxon>eudicotyledons</taxon>
        <taxon>Gunneridae</taxon>
        <taxon>Pentapetalae</taxon>
        <taxon>asterids</taxon>
        <taxon>campanulids</taxon>
        <taxon>Asterales</taxon>
        <taxon>Asteraceae</taxon>
        <taxon>Asteroideae</taxon>
        <taxon>Heliantheae alliance</taxon>
        <taxon>Tageteae</taxon>
        <taxon>Tagetes</taxon>
    </lineage>
</organism>
<proteinExistence type="predicted"/>
<name>A0AAD8KMM1_TARER</name>
<comment type="caution">
    <text evidence="1">The sequence shown here is derived from an EMBL/GenBank/DDBJ whole genome shotgun (WGS) entry which is preliminary data.</text>
</comment>
<gene>
    <name evidence="1" type="ORF">QVD17_19431</name>
</gene>
<keyword evidence="2" id="KW-1185">Reference proteome</keyword>
<dbReference type="AlphaFoldDB" id="A0AAD8KMM1"/>
<accession>A0AAD8KMM1</accession>
<reference evidence="1" key="1">
    <citation type="journal article" date="2023" name="bioRxiv">
        <title>Improved chromosome-level genome assembly for marigold (Tagetes erecta).</title>
        <authorList>
            <person name="Jiang F."/>
            <person name="Yuan L."/>
            <person name="Wang S."/>
            <person name="Wang H."/>
            <person name="Xu D."/>
            <person name="Wang A."/>
            <person name="Fan W."/>
        </authorList>
    </citation>
    <scope>NUCLEOTIDE SEQUENCE</scope>
    <source>
        <strain evidence="1">WSJ</strain>
        <tissue evidence="1">Leaf</tissue>
    </source>
</reference>
<evidence type="ECO:0000313" key="1">
    <source>
        <dbReference type="EMBL" id="KAK1424116.1"/>
    </source>
</evidence>
<dbReference type="Proteomes" id="UP001229421">
    <property type="component" value="Unassembled WGS sequence"/>
</dbReference>
<evidence type="ECO:0000313" key="2">
    <source>
        <dbReference type="Proteomes" id="UP001229421"/>
    </source>
</evidence>
<dbReference type="EMBL" id="JAUHHV010000005">
    <property type="protein sequence ID" value="KAK1424116.1"/>
    <property type="molecule type" value="Genomic_DNA"/>
</dbReference>
<protein>
    <submittedName>
        <fullName evidence="1">Uncharacterized protein</fullName>
    </submittedName>
</protein>